<evidence type="ECO:0000313" key="2">
    <source>
        <dbReference type="Proteomes" id="UP001160148"/>
    </source>
</evidence>
<evidence type="ECO:0000313" key="1">
    <source>
        <dbReference type="EMBL" id="CAI6377112.1"/>
    </source>
</evidence>
<dbReference type="Proteomes" id="UP001160148">
    <property type="component" value="Unassembled WGS sequence"/>
</dbReference>
<dbReference type="AlphaFoldDB" id="A0AAV0YBZ1"/>
<sequence>MLQSEQPVHNPNVLGPFNSQCKLKNRPLTLDAANKPQFTGWKTKQFILKLNNCDNCVKMKNNDIVVIENIATSKLDGNDIIIGRKYDKLSDFF</sequence>
<keyword evidence="2" id="KW-1185">Reference proteome</keyword>
<dbReference type="EMBL" id="CARXXK010001650">
    <property type="protein sequence ID" value="CAI6377112.1"/>
    <property type="molecule type" value="Genomic_DNA"/>
</dbReference>
<comment type="caution">
    <text evidence="1">The sequence shown here is derived from an EMBL/GenBank/DDBJ whole genome shotgun (WGS) entry which is preliminary data.</text>
</comment>
<accession>A0AAV0YBZ1</accession>
<gene>
    <name evidence="1" type="ORF">MEUPH1_LOCUS30417</name>
</gene>
<protein>
    <submittedName>
        <fullName evidence="1">Uncharacterized protein</fullName>
    </submittedName>
</protein>
<organism evidence="1 2">
    <name type="scientific">Macrosiphum euphorbiae</name>
    <name type="common">potato aphid</name>
    <dbReference type="NCBI Taxonomy" id="13131"/>
    <lineage>
        <taxon>Eukaryota</taxon>
        <taxon>Metazoa</taxon>
        <taxon>Ecdysozoa</taxon>
        <taxon>Arthropoda</taxon>
        <taxon>Hexapoda</taxon>
        <taxon>Insecta</taxon>
        <taxon>Pterygota</taxon>
        <taxon>Neoptera</taxon>
        <taxon>Paraneoptera</taxon>
        <taxon>Hemiptera</taxon>
        <taxon>Sternorrhyncha</taxon>
        <taxon>Aphidomorpha</taxon>
        <taxon>Aphidoidea</taxon>
        <taxon>Aphididae</taxon>
        <taxon>Macrosiphini</taxon>
        <taxon>Macrosiphum</taxon>
    </lineage>
</organism>
<proteinExistence type="predicted"/>
<name>A0AAV0YBZ1_9HEMI</name>
<reference evidence="1 2" key="1">
    <citation type="submission" date="2023-01" db="EMBL/GenBank/DDBJ databases">
        <authorList>
            <person name="Whitehead M."/>
        </authorList>
    </citation>
    <scope>NUCLEOTIDE SEQUENCE [LARGE SCALE GENOMIC DNA]</scope>
</reference>